<gene>
    <name evidence="1" type="ORF">PCAMFM013_S045g000015</name>
</gene>
<name>A0A0G4PVF0_PENC3</name>
<dbReference type="Proteomes" id="UP000053732">
    <property type="component" value="Unassembled WGS sequence"/>
</dbReference>
<dbReference type="AlphaFoldDB" id="A0A0G4PVF0"/>
<dbReference type="STRING" id="1429867.A0A0G4PVF0"/>
<dbReference type="EMBL" id="HG793178">
    <property type="protein sequence ID" value="CRL30149.1"/>
    <property type="molecule type" value="Genomic_DNA"/>
</dbReference>
<sequence length="72" mass="7596">MAPGCFQVSFTVSVKHSGLEATASIPQSTNPDLVDWGGPGDPINPMNWPLRKKVAITITVALLAILTYEAAS</sequence>
<evidence type="ECO:0000313" key="2">
    <source>
        <dbReference type="Proteomes" id="UP000053732"/>
    </source>
</evidence>
<accession>A0A0G4PVF0</accession>
<proteinExistence type="predicted"/>
<keyword evidence="2" id="KW-1185">Reference proteome</keyword>
<organism evidence="1 2">
    <name type="scientific">Penicillium camemberti (strain FM 013)</name>
    <dbReference type="NCBI Taxonomy" id="1429867"/>
    <lineage>
        <taxon>Eukaryota</taxon>
        <taxon>Fungi</taxon>
        <taxon>Dikarya</taxon>
        <taxon>Ascomycota</taxon>
        <taxon>Pezizomycotina</taxon>
        <taxon>Eurotiomycetes</taxon>
        <taxon>Eurotiomycetidae</taxon>
        <taxon>Eurotiales</taxon>
        <taxon>Aspergillaceae</taxon>
        <taxon>Penicillium</taxon>
    </lineage>
</organism>
<evidence type="ECO:0000313" key="1">
    <source>
        <dbReference type="EMBL" id="CRL30149.1"/>
    </source>
</evidence>
<protein>
    <submittedName>
        <fullName evidence="1">Str. FM013</fullName>
    </submittedName>
</protein>
<reference evidence="1 2" key="1">
    <citation type="journal article" date="2014" name="Nat. Commun.">
        <title>Multiple recent horizontal transfers of a large genomic region in cheese making fungi.</title>
        <authorList>
            <person name="Cheeseman K."/>
            <person name="Ropars J."/>
            <person name="Renault P."/>
            <person name="Dupont J."/>
            <person name="Gouzy J."/>
            <person name="Branca A."/>
            <person name="Abraham A.L."/>
            <person name="Ceppi M."/>
            <person name="Conseiller E."/>
            <person name="Debuchy R."/>
            <person name="Malagnac F."/>
            <person name="Goarin A."/>
            <person name="Silar P."/>
            <person name="Lacoste S."/>
            <person name="Sallet E."/>
            <person name="Bensimon A."/>
            <person name="Giraud T."/>
            <person name="Brygoo Y."/>
        </authorList>
    </citation>
    <scope>NUCLEOTIDE SEQUENCE [LARGE SCALE GENOMIC DNA]</scope>
    <source>
        <strain evidence="2">FM 013</strain>
    </source>
</reference>